<accession>A0A072V2F0</accession>
<gene>
    <name evidence="1" type="ordered locus">MTR_3g093890</name>
</gene>
<evidence type="ECO:0000313" key="2">
    <source>
        <dbReference type="EnsemblPlants" id="KEH35533"/>
    </source>
</evidence>
<proteinExistence type="predicted"/>
<dbReference type="AlphaFoldDB" id="A0A072V2F0"/>
<evidence type="ECO:0000313" key="1">
    <source>
        <dbReference type="EMBL" id="KEH35533.1"/>
    </source>
</evidence>
<keyword evidence="3" id="KW-1185">Reference proteome</keyword>
<reference evidence="1 3" key="1">
    <citation type="journal article" date="2011" name="Nature">
        <title>The Medicago genome provides insight into the evolution of rhizobial symbioses.</title>
        <authorList>
            <person name="Young N.D."/>
            <person name="Debelle F."/>
            <person name="Oldroyd G.E."/>
            <person name="Geurts R."/>
            <person name="Cannon S.B."/>
            <person name="Udvardi M.K."/>
            <person name="Benedito V.A."/>
            <person name="Mayer K.F."/>
            <person name="Gouzy J."/>
            <person name="Schoof H."/>
            <person name="Van de Peer Y."/>
            <person name="Proost S."/>
            <person name="Cook D.R."/>
            <person name="Meyers B.C."/>
            <person name="Spannagl M."/>
            <person name="Cheung F."/>
            <person name="De Mita S."/>
            <person name="Krishnakumar V."/>
            <person name="Gundlach H."/>
            <person name="Zhou S."/>
            <person name="Mudge J."/>
            <person name="Bharti A.K."/>
            <person name="Murray J.D."/>
            <person name="Naoumkina M.A."/>
            <person name="Rosen B."/>
            <person name="Silverstein K.A."/>
            <person name="Tang H."/>
            <person name="Rombauts S."/>
            <person name="Zhao P.X."/>
            <person name="Zhou P."/>
            <person name="Barbe V."/>
            <person name="Bardou P."/>
            <person name="Bechner M."/>
            <person name="Bellec A."/>
            <person name="Berger A."/>
            <person name="Berges H."/>
            <person name="Bidwell S."/>
            <person name="Bisseling T."/>
            <person name="Choisne N."/>
            <person name="Couloux A."/>
            <person name="Denny R."/>
            <person name="Deshpande S."/>
            <person name="Dai X."/>
            <person name="Doyle J.J."/>
            <person name="Dudez A.M."/>
            <person name="Farmer A.D."/>
            <person name="Fouteau S."/>
            <person name="Franken C."/>
            <person name="Gibelin C."/>
            <person name="Gish J."/>
            <person name="Goldstein S."/>
            <person name="Gonzalez A.J."/>
            <person name="Green P.J."/>
            <person name="Hallab A."/>
            <person name="Hartog M."/>
            <person name="Hua A."/>
            <person name="Humphray S.J."/>
            <person name="Jeong D.H."/>
            <person name="Jing Y."/>
            <person name="Jocker A."/>
            <person name="Kenton S.M."/>
            <person name="Kim D.J."/>
            <person name="Klee K."/>
            <person name="Lai H."/>
            <person name="Lang C."/>
            <person name="Lin S."/>
            <person name="Macmil S.L."/>
            <person name="Magdelenat G."/>
            <person name="Matthews L."/>
            <person name="McCorrison J."/>
            <person name="Monaghan E.L."/>
            <person name="Mun J.H."/>
            <person name="Najar F.Z."/>
            <person name="Nicholson C."/>
            <person name="Noirot C."/>
            <person name="O'Bleness M."/>
            <person name="Paule C.R."/>
            <person name="Poulain J."/>
            <person name="Prion F."/>
            <person name="Qin B."/>
            <person name="Qu C."/>
            <person name="Retzel E.F."/>
            <person name="Riddle C."/>
            <person name="Sallet E."/>
            <person name="Samain S."/>
            <person name="Samson N."/>
            <person name="Sanders I."/>
            <person name="Saurat O."/>
            <person name="Scarpelli C."/>
            <person name="Schiex T."/>
            <person name="Segurens B."/>
            <person name="Severin A.J."/>
            <person name="Sherrier D.J."/>
            <person name="Shi R."/>
            <person name="Sims S."/>
            <person name="Singer S.R."/>
            <person name="Sinharoy S."/>
            <person name="Sterck L."/>
            <person name="Viollet A."/>
            <person name="Wang B.B."/>
            <person name="Wang K."/>
            <person name="Wang M."/>
            <person name="Wang X."/>
            <person name="Warfsmann J."/>
            <person name="Weissenbach J."/>
            <person name="White D.D."/>
            <person name="White J.D."/>
            <person name="Wiley G.B."/>
            <person name="Wincker P."/>
            <person name="Xing Y."/>
            <person name="Yang L."/>
            <person name="Yao Z."/>
            <person name="Ying F."/>
            <person name="Zhai J."/>
            <person name="Zhou L."/>
            <person name="Zuber A."/>
            <person name="Denarie J."/>
            <person name="Dixon R.A."/>
            <person name="May G.D."/>
            <person name="Schwartz D.C."/>
            <person name="Rogers J."/>
            <person name="Quetier F."/>
            <person name="Town C.D."/>
            <person name="Roe B.A."/>
        </authorList>
    </citation>
    <scope>NUCLEOTIDE SEQUENCE [LARGE SCALE GENOMIC DNA]</scope>
    <source>
        <strain evidence="1">A17</strain>
        <strain evidence="2 3">cv. Jemalong A17</strain>
    </source>
</reference>
<dbReference type="HOGENOM" id="CLU_2561751_0_0_1"/>
<protein>
    <submittedName>
        <fullName evidence="1 2">Uncharacterized protein</fullName>
    </submittedName>
</protein>
<dbReference type="EMBL" id="CM001219">
    <property type="protein sequence ID" value="KEH35533.1"/>
    <property type="molecule type" value="Genomic_DNA"/>
</dbReference>
<reference evidence="1 3" key="2">
    <citation type="journal article" date="2014" name="BMC Genomics">
        <title>An improved genome release (version Mt4.0) for the model legume Medicago truncatula.</title>
        <authorList>
            <person name="Tang H."/>
            <person name="Krishnakumar V."/>
            <person name="Bidwell S."/>
            <person name="Rosen B."/>
            <person name="Chan A."/>
            <person name="Zhou S."/>
            <person name="Gentzbittel L."/>
            <person name="Childs K.L."/>
            <person name="Yandell M."/>
            <person name="Gundlach H."/>
            <person name="Mayer K.F."/>
            <person name="Schwartz D.C."/>
            <person name="Town C.D."/>
        </authorList>
    </citation>
    <scope>GENOME REANNOTATION</scope>
    <source>
        <strain evidence="1">A17</strain>
        <strain evidence="2 3">cv. Jemalong A17</strain>
    </source>
</reference>
<name>A0A072V2F0_MEDTR</name>
<organism evidence="1 3">
    <name type="scientific">Medicago truncatula</name>
    <name type="common">Barrel medic</name>
    <name type="synonym">Medicago tribuloides</name>
    <dbReference type="NCBI Taxonomy" id="3880"/>
    <lineage>
        <taxon>Eukaryota</taxon>
        <taxon>Viridiplantae</taxon>
        <taxon>Streptophyta</taxon>
        <taxon>Embryophyta</taxon>
        <taxon>Tracheophyta</taxon>
        <taxon>Spermatophyta</taxon>
        <taxon>Magnoliopsida</taxon>
        <taxon>eudicotyledons</taxon>
        <taxon>Gunneridae</taxon>
        <taxon>Pentapetalae</taxon>
        <taxon>rosids</taxon>
        <taxon>fabids</taxon>
        <taxon>Fabales</taxon>
        <taxon>Fabaceae</taxon>
        <taxon>Papilionoideae</taxon>
        <taxon>50 kb inversion clade</taxon>
        <taxon>NPAAA clade</taxon>
        <taxon>Hologalegina</taxon>
        <taxon>IRL clade</taxon>
        <taxon>Trifolieae</taxon>
        <taxon>Medicago</taxon>
    </lineage>
</organism>
<reference evidence="2" key="3">
    <citation type="submission" date="2015-04" db="UniProtKB">
        <authorList>
            <consortium name="EnsemblPlants"/>
        </authorList>
    </citation>
    <scope>IDENTIFICATION</scope>
    <source>
        <strain evidence="2">cv. Jemalong A17</strain>
    </source>
</reference>
<evidence type="ECO:0000313" key="3">
    <source>
        <dbReference type="Proteomes" id="UP000002051"/>
    </source>
</evidence>
<dbReference type="Proteomes" id="UP000002051">
    <property type="component" value="Chromosome 3"/>
</dbReference>
<sequence length="82" mass="9717">MSSSNFKIYEDTLSSSFSFKQVKWSNRENPLNRRFFPVPPVFRLTPQFFDRAVFIVIRTGCLSGSRSNRLNRPVRFGFYYHA</sequence>
<dbReference type="EnsemblPlants" id="KEH35533">
    <property type="protein sequence ID" value="KEH35533"/>
    <property type="gene ID" value="MTR_3g093890"/>
</dbReference>